<dbReference type="Proteomes" id="UP000324222">
    <property type="component" value="Unassembled WGS sequence"/>
</dbReference>
<evidence type="ECO:0000313" key="2">
    <source>
        <dbReference type="Proteomes" id="UP000324222"/>
    </source>
</evidence>
<accession>A0A5B7KFA0</accession>
<reference evidence="1 2" key="1">
    <citation type="submission" date="2019-05" db="EMBL/GenBank/DDBJ databases">
        <title>Another draft genome of Portunus trituberculatus and its Hox gene families provides insights of decapod evolution.</title>
        <authorList>
            <person name="Jeong J.-H."/>
            <person name="Song I."/>
            <person name="Kim S."/>
            <person name="Choi T."/>
            <person name="Kim D."/>
            <person name="Ryu S."/>
            <person name="Kim W."/>
        </authorList>
    </citation>
    <scope>NUCLEOTIDE SEQUENCE [LARGE SCALE GENOMIC DNA]</scope>
    <source>
        <tissue evidence="1">Muscle</tissue>
    </source>
</reference>
<keyword evidence="2" id="KW-1185">Reference proteome</keyword>
<organism evidence="1 2">
    <name type="scientific">Portunus trituberculatus</name>
    <name type="common">Swimming crab</name>
    <name type="synonym">Neptunus trituberculatus</name>
    <dbReference type="NCBI Taxonomy" id="210409"/>
    <lineage>
        <taxon>Eukaryota</taxon>
        <taxon>Metazoa</taxon>
        <taxon>Ecdysozoa</taxon>
        <taxon>Arthropoda</taxon>
        <taxon>Crustacea</taxon>
        <taxon>Multicrustacea</taxon>
        <taxon>Malacostraca</taxon>
        <taxon>Eumalacostraca</taxon>
        <taxon>Eucarida</taxon>
        <taxon>Decapoda</taxon>
        <taxon>Pleocyemata</taxon>
        <taxon>Brachyura</taxon>
        <taxon>Eubrachyura</taxon>
        <taxon>Portunoidea</taxon>
        <taxon>Portunidae</taxon>
        <taxon>Portuninae</taxon>
        <taxon>Portunus</taxon>
    </lineage>
</organism>
<evidence type="ECO:0000313" key="1">
    <source>
        <dbReference type="EMBL" id="MPD03898.1"/>
    </source>
</evidence>
<name>A0A5B7KFA0_PORTR</name>
<dbReference type="AlphaFoldDB" id="A0A5B7KFA0"/>
<protein>
    <submittedName>
        <fullName evidence="1">Uncharacterized protein</fullName>
    </submittedName>
</protein>
<dbReference type="EMBL" id="VSRR010138479">
    <property type="protein sequence ID" value="MPD03898.1"/>
    <property type="molecule type" value="Genomic_DNA"/>
</dbReference>
<proteinExistence type="predicted"/>
<dbReference type="PROSITE" id="PS51257">
    <property type="entry name" value="PROKAR_LIPOPROTEIN"/>
    <property type="match status" value="1"/>
</dbReference>
<comment type="caution">
    <text evidence="1">The sequence shown here is derived from an EMBL/GenBank/DDBJ whole genome shotgun (WGS) entry which is preliminary data.</text>
</comment>
<gene>
    <name evidence="1" type="ORF">E2C01_099556</name>
</gene>
<sequence length="45" mass="4532">MSASRSAPSRPCPALRGRVCVEISVGWVCVSVGGCGLVGRSGDVL</sequence>